<reference evidence="2 3" key="1">
    <citation type="submission" date="2022-01" db="EMBL/GenBank/DDBJ databases">
        <authorList>
            <person name="Xiong W."/>
            <person name="Schranz E."/>
        </authorList>
    </citation>
    <scope>NUCLEOTIDE SEQUENCE [LARGE SCALE GENOMIC DNA]</scope>
</reference>
<dbReference type="GO" id="GO:0005634">
    <property type="term" value="C:nucleus"/>
    <property type="evidence" value="ECO:0007669"/>
    <property type="project" value="TreeGrafter"/>
</dbReference>
<comment type="caution">
    <text evidence="2">The sequence shown here is derived from an EMBL/GenBank/DDBJ whole genome shotgun (WGS) entry which is preliminary data.</text>
</comment>
<dbReference type="GO" id="GO:0000976">
    <property type="term" value="F:transcription cis-regulatory region binding"/>
    <property type="evidence" value="ECO:0007669"/>
    <property type="project" value="TreeGrafter"/>
</dbReference>
<sequence>MHELAERVGWKMHKRDEDLIIRFCNEIGVDKGVFKVWMHNNKMAFDVKKDSGNHNNDNGSPGGGIDFLTNRNNHHEQSKCLPSYVCRFLSRFQGDKQFIGDRFGFWFVDY</sequence>
<dbReference type="SUPFAM" id="SSF46689">
    <property type="entry name" value="Homeodomain-like"/>
    <property type="match status" value="1"/>
</dbReference>
<dbReference type="AlphaFoldDB" id="A0AAU9NP21"/>
<dbReference type="GO" id="GO:0050793">
    <property type="term" value="P:regulation of developmental process"/>
    <property type="evidence" value="ECO:0007669"/>
    <property type="project" value="TreeGrafter"/>
</dbReference>
<evidence type="ECO:0000313" key="2">
    <source>
        <dbReference type="EMBL" id="CAH1439607.1"/>
    </source>
</evidence>
<name>A0AAU9NP21_9ASTR</name>
<dbReference type="EMBL" id="CAKMRJ010005079">
    <property type="protein sequence ID" value="CAH1439607.1"/>
    <property type="molecule type" value="Genomic_DNA"/>
</dbReference>
<dbReference type="GO" id="GO:0003700">
    <property type="term" value="F:DNA-binding transcription factor activity"/>
    <property type="evidence" value="ECO:0007669"/>
    <property type="project" value="TreeGrafter"/>
</dbReference>
<accession>A0AAU9NP21</accession>
<dbReference type="Proteomes" id="UP001157418">
    <property type="component" value="Unassembled WGS sequence"/>
</dbReference>
<evidence type="ECO:0008006" key="4">
    <source>
        <dbReference type="Google" id="ProtNLM"/>
    </source>
</evidence>
<evidence type="ECO:0000313" key="3">
    <source>
        <dbReference type="Proteomes" id="UP001157418"/>
    </source>
</evidence>
<dbReference type="InterPro" id="IPR006455">
    <property type="entry name" value="Homeodomain_ZF_HD"/>
</dbReference>
<gene>
    <name evidence="2" type="ORF">LVIROSA_LOCUS25792</name>
</gene>
<dbReference type="PANTHER" id="PTHR31948">
    <property type="entry name" value="ZINC-FINGER HOMEODOMAIN PROTEIN 2"/>
    <property type="match status" value="1"/>
</dbReference>
<feature type="region of interest" description="Disordered" evidence="1">
    <location>
        <begin position="49"/>
        <end position="68"/>
    </location>
</feature>
<dbReference type="InterPro" id="IPR009057">
    <property type="entry name" value="Homeodomain-like_sf"/>
</dbReference>
<dbReference type="Gene3D" id="1.10.10.60">
    <property type="entry name" value="Homeodomain-like"/>
    <property type="match status" value="1"/>
</dbReference>
<keyword evidence="3" id="KW-1185">Reference proteome</keyword>
<proteinExistence type="predicted"/>
<organism evidence="2 3">
    <name type="scientific">Lactuca virosa</name>
    <dbReference type="NCBI Taxonomy" id="75947"/>
    <lineage>
        <taxon>Eukaryota</taxon>
        <taxon>Viridiplantae</taxon>
        <taxon>Streptophyta</taxon>
        <taxon>Embryophyta</taxon>
        <taxon>Tracheophyta</taxon>
        <taxon>Spermatophyta</taxon>
        <taxon>Magnoliopsida</taxon>
        <taxon>eudicotyledons</taxon>
        <taxon>Gunneridae</taxon>
        <taxon>Pentapetalae</taxon>
        <taxon>asterids</taxon>
        <taxon>campanulids</taxon>
        <taxon>Asterales</taxon>
        <taxon>Asteraceae</taxon>
        <taxon>Cichorioideae</taxon>
        <taxon>Cichorieae</taxon>
        <taxon>Lactucinae</taxon>
        <taxon>Lactuca</taxon>
    </lineage>
</organism>
<evidence type="ECO:0000256" key="1">
    <source>
        <dbReference type="SAM" id="MobiDB-lite"/>
    </source>
</evidence>
<dbReference type="PANTHER" id="PTHR31948:SF72">
    <property type="entry name" value="ZINC-FINGER HOMEODOMAIN PROTEIN 10"/>
    <property type="match status" value="1"/>
</dbReference>
<dbReference type="NCBIfam" id="TIGR01565">
    <property type="entry name" value="homeo_ZF_HD"/>
    <property type="match status" value="1"/>
</dbReference>
<protein>
    <recommendedName>
        <fullName evidence="4">ZF-HD dimerization-type domain-containing protein</fullName>
    </recommendedName>
</protein>